<evidence type="ECO:0000313" key="11">
    <source>
        <dbReference type="EMBL" id="KAH7288693.1"/>
    </source>
</evidence>
<dbReference type="GO" id="GO:0004722">
    <property type="term" value="F:protein serine/threonine phosphatase activity"/>
    <property type="evidence" value="ECO:0007669"/>
    <property type="project" value="UniProtKB-EC"/>
</dbReference>
<name>A0A8T2QZD6_CERRI</name>
<evidence type="ECO:0000256" key="9">
    <source>
        <dbReference type="RuleBase" id="RU003465"/>
    </source>
</evidence>
<dbReference type="PANTHER" id="PTHR47992">
    <property type="entry name" value="PROTEIN PHOSPHATASE"/>
    <property type="match status" value="1"/>
</dbReference>
<dbReference type="PROSITE" id="PS51746">
    <property type="entry name" value="PPM_2"/>
    <property type="match status" value="1"/>
</dbReference>
<comment type="cofactor">
    <cofactor evidence="1">
        <name>Mn(2+)</name>
        <dbReference type="ChEBI" id="CHEBI:29035"/>
    </cofactor>
</comment>
<gene>
    <name evidence="11" type="ORF">KP509_31G037000</name>
</gene>
<dbReference type="CDD" id="cd00143">
    <property type="entry name" value="PP2Cc"/>
    <property type="match status" value="1"/>
</dbReference>
<dbReference type="EC" id="3.1.3.16" evidence="3"/>
<evidence type="ECO:0000256" key="6">
    <source>
        <dbReference type="ARBA" id="ARBA00022842"/>
    </source>
</evidence>
<dbReference type="InterPro" id="IPR000222">
    <property type="entry name" value="PP2C_BS"/>
</dbReference>
<dbReference type="InterPro" id="IPR036457">
    <property type="entry name" value="PPM-type-like_dom_sf"/>
</dbReference>
<dbReference type="OrthoDB" id="10264738at2759"/>
<keyword evidence="5 9" id="KW-0378">Hydrolase</keyword>
<dbReference type="AlphaFoldDB" id="A0A8T2QZD6"/>
<evidence type="ECO:0000259" key="10">
    <source>
        <dbReference type="PROSITE" id="PS51746"/>
    </source>
</evidence>
<feature type="domain" description="PPM-type phosphatase" evidence="10">
    <location>
        <begin position="220"/>
        <end position="537"/>
    </location>
</feature>
<protein>
    <recommendedName>
        <fullName evidence="3">protein-serine/threonine phosphatase</fullName>
        <ecNumber evidence="3">3.1.3.16</ecNumber>
    </recommendedName>
</protein>
<dbReference type="Proteomes" id="UP000825935">
    <property type="component" value="Chromosome 31"/>
</dbReference>
<dbReference type="SMART" id="SM00332">
    <property type="entry name" value="PP2Cc"/>
    <property type="match status" value="1"/>
</dbReference>
<dbReference type="GO" id="GO:0046872">
    <property type="term" value="F:metal ion binding"/>
    <property type="evidence" value="ECO:0007669"/>
    <property type="project" value="UniProtKB-KW"/>
</dbReference>
<organism evidence="11 12">
    <name type="scientific">Ceratopteris richardii</name>
    <name type="common">Triangle waterfern</name>
    <dbReference type="NCBI Taxonomy" id="49495"/>
    <lineage>
        <taxon>Eukaryota</taxon>
        <taxon>Viridiplantae</taxon>
        <taxon>Streptophyta</taxon>
        <taxon>Embryophyta</taxon>
        <taxon>Tracheophyta</taxon>
        <taxon>Polypodiopsida</taxon>
        <taxon>Polypodiidae</taxon>
        <taxon>Polypodiales</taxon>
        <taxon>Pteridineae</taxon>
        <taxon>Pteridaceae</taxon>
        <taxon>Parkerioideae</taxon>
        <taxon>Ceratopteris</taxon>
    </lineage>
</organism>
<dbReference type="Pfam" id="PF00481">
    <property type="entry name" value="PP2C"/>
    <property type="match status" value="1"/>
</dbReference>
<evidence type="ECO:0000256" key="1">
    <source>
        <dbReference type="ARBA" id="ARBA00001936"/>
    </source>
</evidence>
<keyword evidence="7 9" id="KW-0904">Protein phosphatase</keyword>
<evidence type="ECO:0000256" key="7">
    <source>
        <dbReference type="ARBA" id="ARBA00022912"/>
    </source>
</evidence>
<dbReference type="InterPro" id="IPR015655">
    <property type="entry name" value="PP2C"/>
</dbReference>
<sequence>MDNSDPSYSKDRTSVLFNRTVAARRKRMEIRRLKKVSRSLQLPSANFDSGAVNSTICIKRAGVGGTVTVINPDELVGNSFCPTLCTGGAQLNILLEGKAHETGEHTVAVGFCEGFSVEEEGSVPLISRYPEERNDLPPSGVLQSISCHDIPLFTDESGRMLSETTSEKHSDSSPAATGDFEAGMVDLDIQSSRSSEPIAPLIPSGIDRAHQNLSDNCCPPSGKLLVCGRRREMEDTAVIVPSFSQLHNGSALKCFCLGKGVDRPSCGLHFFAVYDGHGGPQASRFCMERLHHALAEELSSLPLASESGTEPPEWPSLMPIWREAMVSCFLKVDKEVGGVCPYGECGDIGHGVVACCRDSIAPENVGTTAVVAVVSDCQIVVANCGDSRAVLSRGGKTIALSMDHKPEREDERKRIEAADGRVIYWDGYRVGGLLALSRSIGDRYLKQYVVSEPEVTCMLRTEEDECLILASDGLWDVVSNDTACEIARKCLLSKKRNSKVQSHGQEDSAAAAVAALLVKLAYGRGSKDNISVVVVDLKHSGTM</sequence>
<dbReference type="FunFam" id="3.60.40.10:FF:000041">
    <property type="entry name" value="Protein phosphatase 2C 51"/>
    <property type="match status" value="1"/>
</dbReference>
<accession>A0A8T2QZD6</accession>
<dbReference type="PROSITE" id="PS01032">
    <property type="entry name" value="PPM_1"/>
    <property type="match status" value="1"/>
</dbReference>
<keyword evidence="12" id="KW-1185">Reference proteome</keyword>
<dbReference type="Gene3D" id="3.60.40.10">
    <property type="entry name" value="PPM-type phosphatase domain"/>
    <property type="match status" value="1"/>
</dbReference>
<comment type="similarity">
    <text evidence="9">Belongs to the PP2C family.</text>
</comment>
<evidence type="ECO:0000256" key="2">
    <source>
        <dbReference type="ARBA" id="ARBA00001946"/>
    </source>
</evidence>
<evidence type="ECO:0000313" key="12">
    <source>
        <dbReference type="Proteomes" id="UP000825935"/>
    </source>
</evidence>
<keyword evidence="6" id="KW-0460">Magnesium</keyword>
<proteinExistence type="inferred from homology"/>
<dbReference type="SMART" id="SM00331">
    <property type="entry name" value="PP2C_SIG"/>
    <property type="match status" value="1"/>
</dbReference>
<evidence type="ECO:0000256" key="5">
    <source>
        <dbReference type="ARBA" id="ARBA00022801"/>
    </source>
</evidence>
<evidence type="ECO:0000256" key="3">
    <source>
        <dbReference type="ARBA" id="ARBA00013081"/>
    </source>
</evidence>
<dbReference type="InterPro" id="IPR001932">
    <property type="entry name" value="PPM-type_phosphatase-like_dom"/>
</dbReference>
<dbReference type="SUPFAM" id="SSF81606">
    <property type="entry name" value="PP2C-like"/>
    <property type="match status" value="1"/>
</dbReference>
<comment type="cofactor">
    <cofactor evidence="2">
        <name>Mg(2+)</name>
        <dbReference type="ChEBI" id="CHEBI:18420"/>
    </cofactor>
</comment>
<dbReference type="EMBL" id="CM035436">
    <property type="protein sequence ID" value="KAH7288693.1"/>
    <property type="molecule type" value="Genomic_DNA"/>
</dbReference>
<evidence type="ECO:0000256" key="8">
    <source>
        <dbReference type="ARBA" id="ARBA00023211"/>
    </source>
</evidence>
<comment type="caution">
    <text evidence="11">The sequence shown here is derived from an EMBL/GenBank/DDBJ whole genome shotgun (WGS) entry which is preliminary data.</text>
</comment>
<reference evidence="11" key="1">
    <citation type="submission" date="2021-08" db="EMBL/GenBank/DDBJ databases">
        <title>WGS assembly of Ceratopteris richardii.</title>
        <authorList>
            <person name="Marchant D.B."/>
            <person name="Chen G."/>
            <person name="Jenkins J."/>
            <person name="Shu S."/>
            <person name="Leebens-Mack J."/>
            <person name="Grimwood J."/>
            <person name="Schmutz J."/>
            <person name="Soltis P."/>
            <person name="Soltis D."/>
            <person name="Chen Z.-H."/>
        </authorList>
    </citation>
    <scope>NUCLEOTIDE SEQUENCE</scope>
    <source>
        <strain evidence="11">Whitten #5841</strain>
        <tissue evidence="11">Leaf</tissue>
    </source>
</reference>
<keyword evidence="4" id="KW-0479">Metal-binding</keyword>
<keyword evidence="8" id="KW-0464">Manganese</keyword>
<evidence type="ECO:0000256" key="4">
    <source>
        <dbReference type="ARBA" id="ARBA00022723"/>
    </source>
</evidence>